<comment type="subcellular location">
    <subcellularLocation>
        <location evidence="1">Cytoplasm</location>
    </subcellularLocation>
</comment>
<name>A0ABX1Y4G4_9BACL</name>
<dbReference type="SUPFAM" id="SSF52172">
    <property type="entry name" value="CheY-like"/>
    <property type="match status" value="1"/>
</dbReference>
<evidence type="ECO:0000259" key="10">
    <source>
        <dbReference type="PROSITE" id="PS50110"/>
    </source>
</evidence>
<evidence type="ECO:0000313" key="12">
    <source>
        <dbReference type="Proteomes" id="UP000616779"/>
    </source>
</evidence>
<evidence type="ECO:0000256" key="7">
    <source>
        <dbReference type="ARBA" id="ARBA00023163"/>
    </source>
</evidence>
<evidence type="ECO:0000256" key="5">
    <source>
        <dbReference type="ARBA" id="ARBA00023015"/>
    </source>
</evidence>
<protein>
    <submittedName>
        <fullName evidence="11">Response regulator</fullName>
    </submittedName>
</protein>
<dbReference type="Pfam" id="PF12833">
    <property type="entry name" value="HTH_18"/>
    <property type="match status" value="1"/>
</dbReference>
<dbReference type="PANTHER" id="PTHR42713:SF3">
    <property type="entry name" value="TRANSCRIPTIONAL REGULATORY PROTEIN HPTR"/>
    <property type="match status" value="1"/>
</dbReference>
<evidence type="ECO:0000256" key="2">
    <source>
        <dbReference type="ARBA" id="ARBA00022490"/>
    </source>
</evidence>
<dbReference type="InterPro" id="IPR051552">
    <property type="entry name" value="HptR"/>
</dbReference>
<evidence type="ECO:0000256" key="3">
    <source>
        <dbReference type="ARBA" id="ARBA00022553"/>
    </source>
</evidence>
<dbReference type="PROSITE" id="PS50110">
    <property type="entry name" value="RESPONSE_REGULATORY"/>
    <property type="match status" value="1"/>
</dbReference>
<dbReference type="PROSITE" id="PS01124">
    <property type="entry name" value="HTH_ARAC_FAMILY_2"/>
    <property type="match status" value="1"/>
</dbReference>
<dbReference type="Pfam" id="PF17853">
    <property type="entry name" value="GGDEF_2"/>
    <property type="match status" value="1"/>
</dbReference>
<dbReference type="InterPro" id="IPR018060">
    <property type="entry name" value="HTH_AraC"/>
</dbReference>
<dbReference type="Proteomes" id="UP000616779">
    <property type="component" value="Unassembled WGS sequence"/>
</dbReference>
<evidence type="ECO:0000256" key="1">
    <source>
        <dbReference type="ARBA" id="ARBA00004496"/>
    </source>
</evidence>
<proteinExistence type="predicted"/>
<evidence type="ECO:0000256" key="8">
    <source>
        <dbReference type="PROSITE-ProRule" id="PRU00169"/>
    </source>
</evidence>
<dbReference type="Gene3D" id="1.10.10.60">
    <property type="entry name" value="Homeodomain-like"/>
    <property type="match status" value="2"/>
</dbReference>
<dbReference type="PROSITE" id="PS00041">
    <property type="entry name" value="HTH_ARAC_FAMILY_1"/>
    <property type="match status" value="1"/>
</dbReference>
<keyword evidence="7" id="KW-0804">Transcription</keyword>
<feature type="domain" description="Response regulatory" evidence="10">
    <location>
        <begin position="6"/>
        <end position="123"/>
    </location>
</feature>
<keyword evidence="5" id="KW-0805">Transcription regulation</keyword>
<evidence type="ECO:0000259" key="9">
    <source>
        <dbReference type="PROSITE" id="PS01124"/>
    </source>
</evidence>
<accession>A0ABX1Y4G4</accession>
<evidence type="ECO:0000256" key="4">
    <source>
        <dbReference type="ARBA" id="ARBA00023012"/>
    </source>
</evidence>
<evidence type="ECO:0000313" key="11">
    <source>
        <dbReference type="EMBL" id="NOU75782.1"/>
    </source>
</evidence>
<keyword evidence="6" id="KW-0238">DNA-binding</keyword>
<sequence length="527" mass="61088">MIIMYNVLLVDDEQLDLEVLQRFMPWAKLDMTIVGIANSGFAAMKVLQEHKVDVLITDIKMPIMTGLELAEQARSLAPELKIIFISGHDEFQFAQKAIKMNASSYILKPVDDRELLNTLQLVKEQLNYERERQKKESQIEETIPLLQNEMLLQWLKGAIDFKKLDFLYDGRRIRLQVGQGSVGIIEIDDRAWKLKQFSDDQKSYAIEHVLRLVTDFIHMHQLGFYCNTDDDKIVLVLSDAYIDPVTSMQSLVDHVRTHSSQTITVGLGSPVSDIQDMPSSYRQAGDALATKMFLGKCRVITLESTEREIVKSTSDLEQIMEVMLTATANYELVGIYDCLEQLFNLVHRLKDKLTVYNFALYVISKIDFFLRSLNANFYDLLSLELNSLNALYEFETIDDIKDWLRRRLFEVSEHLHLKKKNPNRKLIGEIEHYVAEHLENSLQLRDVAKQFGFSPNYLGYVFKEATHESFGDFVTRKRMERAKELLHDPKLKIYEAANQVGYQNLTLFSRHFKTTFGLAPIDYRKQS</sequence>
<gene>
    <name evidence="11" type="ORF">GC098_31230</name>
</gene>
<dbReference type="InterPro" id="IPR011006">
    <property type="entry name" value="CheY-like_superfamily"/>
</dbReference>
<keyword evidence="4" id="KW-0902">Two-component regulatory system</keyword>
<dbReference type="Pfam" id="PF00072">
    <property type="entry name" value="Response_reg"/>
    <property type="match status" value="1"/>
</dbReference>
<dbReference type="EMBL" id="WHOA01000233">
    <property type="protein sequence ID" value="NOU75782.1"/>
    <property type="molecule type" value="Genomic_DNA"/>
</dbReference>
<evidence type="ECO:0000256" key="6">
    <source>
        <dbReference type="ARBA" id="ARBA00023125"/>
    </source>
</evidence>
<reference evidence="11 12" key="1">
    <citation type="submission" date="2019-10" db="EMBL/GenBank/DDBJ databases">
        <title>Description of Paenibacillus terrestris sp. nov.</title>
        <authorList>
            <person name="Carlier A."/>
            <person name="Qi S."/>
        </authorList>
    </citation>
    <scope>NUCLEOTIDE SEQUENCE [LARGE SCALE GENOMIC DNA]</scope>
    <source>
        <strain evidence="11 12">LMG 31458</strain>
    </source>
</reference>
<dbReference type="Gene3D" id="3.40.50.2300">
    <property type="match status" value="1"/>
</dbReference>
<dbReference type="SMART" id="SM00342">
    <property type="entry name" value="HTH_ARAC"/>
    <property type="match status" value="1"/>
</dbReference>
<feature type="domain" description="HTH araC/xylS-type" evidence="9">
    <location>
        <begin position="428"/>
        <end position="526"/>
    </location>
</feature>
<feature type="modified residue" description="4-aspartylphosphate" evidence="8">
    <location>
        <position position="58"/>
    </location>
</feature>
<comment type="caution">
    <text evidence="11">The sequence shown here is derived from an EMBL/GenBank/DDBJ whole genome shotgun (WGS) entry which is preliminary data.</text>
</comment>
<dbReference type="InterPro" id="IPR041522">
    <property type="entry name" value="CdaR_GGDEF"/>
</dbReference>
<dbReference type="CDD" id="cd17536">
    <property type="entry name" value="REC_YesN-like"/>
    <property type="match status" value="1"/>
</dbReference>
<keyword evidence="3 8" id="KW-0597">Phosphoprotein</keyword>
<organism evidence="11 12">
    <name type="scientific">Paenibacillus phytorum</name>
    <dbReference type="NCBI Taxonomy" id="2654977"/>
    <lineage>
        <taxon>Bacteria</taxon>
        <taxon>Bacillati</taxon>
        <taxon>Bacillota</taxon>
        <taxon>Bacilli</taxon>
        <taxon>Bacillales</taxon>
        <taxon>Paenibacillaceae</taxon>
        <taxon>Paenibacillus</taxon>
    </lineage>
</organism>
<dbReference type="PANTHER" id="PTHR42713">
    <property type="entry name" value="HISTIDINE KINASE-RELATED"/>
    <property type="match status" value="1"/>
</dbReference>
<dbReference type="SMART" id="SM00448">
    <property type="entry name" value="REC"/>
    <property type="match status" value="1"/>
</dbReference>
<dbReference type="SUPFAM" id="SSF46689">
    <property type="entry name" value="Homeodomain-like"/>
    <property type="match status" value="2"/>
</dbReference>
<dbReference type="InterPro" id="IPR001789">
    <property type="entry name" value="Sig_transdc_resp-reg_receiver"/>
</dbReference>
<keyword evidence="2" id="KW-0963">Cytoplasm</keyword>
<dbReference type="InterPro" id="IPR018062">
    <property type="entry name" value="HTH_AraC-typ_CS"/>
</dbReference>
<keyword evidence="12" id="KW-1185">Reference proteome</keyword>
<dbReference type="InterPro" id="IPR009057">
    <property type="entry name" value="Homeodomain-like_sf"/>
</dbReference>